<dbReference type="OrthoDB" id="9823948at2"/>
<dbReference type="RefSeq" id="WP_145199353.1">
    <property type="nucleotide sequence ID" value="NZ_CP036434.1"/>
</dbReference>
<evidence type="ECO:0000313" key="1">
    <source>
        <dbReference type="EMBL" id="QDV07804.1"/>
    </source>
</evidence>
<accession>A0A518EUR4</accession>
<protein>
    <submittedName>
        <fullName evidence="1">Uncharacterized protein</fullName>
    </submittedName>
</protein>
<evidence type="ECO:0000313" key="2">
    <source>
        <dbReference type="Proteomes" id="UP000320390"/>
    </source>
</evidence>
<keyword evidence="2" id="KW-1185">Reference proteome</keyword>
<dbReference type="Proteomes" id="UP000320390">
    <property type="component" value="Chromosome"/>
</dbReference>
<sequence length="605" mass="64809">MTYTIHSIHSLLAPCLAGGLALFGLVSGAAAQTDLVWSRALPADGAGAIDQRVTALGSLQDGGVVTGSSRRTSPTSVQLVLTRFDENGGVVWEHVNSAGINPAFGLGAHRFEAIHENVSGEIFAHVRMDQGYRRVWFSADGQRLSDLSTGGWVKLLPDDGLVTWGQVNIARSQVTRTRRDGSVVWQTEVQGIVETVEVDALGNVFAAGPIAQPPFSGDFPIMMVRISTTGEVRGTSCRFAAGCVPAWPAWFDREGLWNVHPWHFRDFVIDERGHAYLLAGRSPGAAGTTGTVFSFDRTGAFQWSYDLATVAPEARMYDIEVDAGGSVRCFSVQADSSAQGHDYQVVRLDPNGQPLWSESYRRNEGLGRYRFDLDDRGRALFCVYTYLIPSSQPVFSVYGFEADGQALEPARVPGPLFSHFAASWFGEFTSDVRGGIYMAQAVPPQGGQTFEVQSRLARFSFGGQVGTPICAQPFSNSTGETGRLLALGSASLEPNDLTLVADRLPIGSTTLFFTGTSEVESMFPGGSQGTLCAGGAIGRYVLPGQIMSASNAGRATLRLDLAATPAPSSTVSVLAGETRYFQAWHRDANPGVTSNFTSAVAVTFQ</sequence>
<gene>
    <name evidence="1" type="ORF">Poly30_33370</name>
</gene>
<dbReference type="AlphaFoldDB" id="A0A518EUR4"/>
<organism evidence="1 2">
    <name type="scientific">Saltatorellus ferox</name>
    <dbReference type="NCBI Taxonomy" id="2528018"/>
    <lineage>
        <taxon>Bacteria</taxon>
        <taxon>Pseudomonadati</taxon>
        <taxon>Planctomycetota</taxon>
        <taxon>Planctomycetia</taxon>
        <taxon>Planctomycetia incertae sedis</taxon>
        <taxon>Saltatorellus</taxon>
    </lineage>
</organism>
<dbReference type="EMBL" id="CP036434">
    <property type="protein sequence ID" value="QDV07804.1"/>
    <property type="molecule type" value="Genomic_DNA"/>
</dbReference>
<reference evidence="1 2" key="1">
    <citation type="submission" date="2019-02" db="EMBL/GenBank/DDBJ databases">
        <title>Deep-cultivation of Planctomycetes and their phenomic and genomic characterization uncovers novel biology.</title>
        <authorList>
            <person name="Wiegand S."/>
            <person name="Jogler M."/>
            <person name="Boedeker C."/>
            <person name="Pinto D."/>
            <person name="Vollmers J."/>
            <person name="Rivas-Marin E."/>
            <person name="Kohn T."/>
            <person name="Peeters S.H."/>
            <person name="Heuer A."/>
            <person name="Rast P."/>
            <person name="Oberbeckmann S."/>
            <person name="Bunk B."/>
            <person name="Jeske O."/>
            <person name="Meyerdierks A."/>
            <person name="Storesund J.E."/>
            <person name="Kallscheuer N."/>
            <person name="Luecker S."/>
            <person name="Lage O.M."/>
            <person name="Pohl T."/>
            <person name="Merkel B.J."/>
            <person name="Hornburger P."/>
            <person name="Mueller R.-W."/>
            <person name="Bruemmer F."/>
            <person name="Labrenz M."/>
            <person name="Spormann A.M."/>
            <person name="Op den Camp H."/>
            <person name="Overmann J."/>
            <person name="Amann R."/>
            <person name="Jetten M.S.M."/>
            <person name="Mascher T."/>
            <person name="Medema M.H."/>
            <person name="Devos D.P."/>
            <person name="Kaster A.-K."/>
            <person name="Ovreas L."/>
            <person name="Rohde M."/>
            <person name="Galperin M.Y."/>
            <person name="Jogler C."/>
        </authorList>
    </citation>
    <scope>NUCLEOTIDE SEQUENCE [LARGE SCALE GENOMIC DNA]</scope>
    <source>
        <strain evidence="1 2">Poly30</strain>
    </source>
</reference>
<proteinExistence type="predicted"/>
<name>A0A518EUR4_9BACT</name>